<dbReference type="AlphaFoldDB" id="A0A9P0A4D0"/>
<dbReference type="PANTHER" id="PTHR14647">
    <property type="entry name" value="GALACTOSE-3-O-SULFOTRANSFERASE"/>
    <property type="match status" value="1"/>
</dbReference>
<name>A0A9P0A4D0_BEMTA</name>
<accession>A0A9P0A4D0</accession>
<dbReference type="GO" id="GO:0009247">
    <property type="term" value="P:glycolipid biosynthetic process"/>
    <property type="evidence" value="ECO:0007669"/>
    <property type="project" value="InterPro"/>
</dbReference>
<keyword evidence="3" id="KW-0808">Transferase</keyword>
<evidence type="ECO:0000256" key="3">
    <source>
        <dbReference type="ARBA" id="ARBA00022679"/>
    </source>
</evidence>
<dbReference type="EMBL" id="OU963863">
    <property type="protein sequence ID" value="CAH0384251.1"/>
    <property type="molecule type" value="Genomic_DNA"/>
</dbReference>
<feature type="transmembrane region" description="Helical" evidence="11">
    <location>
        <begin position="6"/>
        <end position="26"/>
    </location>
</feature>
<comment type="subcellular location">
    <subcellularLocation>
        <location evidence="1">Golgi apparatus membrane</location>
        <topology evidence="1">Single-pass type II membrane protein</topology>
    </subcellularLocation>
</comment>
<reference evidence="12" key="1">
    <citation type="submission" date="2021-12" db="EMBL/GenBank/DDBJ databases">
        <authorList>
            <person name="King R."/>
        </authorList>
    </citation>
    <scope>NUCLEOTIDE SEQUENCE</scope>
</reference>
<evidence type="ECO:0000313" key="13">
    <source>
        <dbReference type="Proteomes" id="UP001152759"/>
    </source>
</evidence>
<evidence type="ECO:0000256" key="9">
    <source>
        <dbReference type="ARBA" id="ARBA00023180"/>
    </source>
</evidence>
<comment type="similarity">
    <text evidence="2">Belongs to the galactose-3-O-sulfotransferase family.</text>
</comment>
<keyword evidence="6 11" id="KW-1133">Transmembrane helix</keyword>
<dbReference type="InterPro" id="IPR027417">
    <property type="entry name" value="P-loop_NTPase"/>
</dbReference>
<evidence type="ECO:0000256" key="10">
    <source>
        <dbReference type="SAM" id="MobiDB-lite"/>
    </source>
</evidence>
<dbReference type="Pfam" id="PF06990">
    <property type="entry name" value="Gal-3-0_sulfotr"/>
    <property type="match status" value="1"/>
</dbReference>
<dbReference type="Gene3D" id="3.40.50.300">
    <property type="entry name" value="P-loop containing nucleotide triphosphate hydrolases"/>
    <property type="match status" value="1"/>
</dbReference>
<evidence type="ECO:0000256" key="4">
    <source>
        <dbReference type="ARBA" id="ARBA00022692"/>
    </source>
</evidence>
<protein>
    <recommendedName>
        <fullName evidence="14">Galactosylceramide sulfotransferase-like</fullName>
    </recommendedName>
</protein>
<proteinExistence type="inferred from homology"/>
<keyword evidence="8 11" id="KW-0472">Membrane</keyword>
<keyword evidence="4 11" id="KW-0812">Transmembrane</keyword>
<keyword evidence="5" id="KW-0735">Signal-anchor</keyword>
<dbReference type="SUPFAM" id="SSF52540">
    <property type="entry name" value="P-loop containing nucleoside triphosphate hydrolases"/>
    <property type="match status" value="1"/>
</dbReference>
<dbReference type="GO" id="GO:0000139">
    <property type="term" value="C:Golgi membrane"/>
    <property type="evidence" value="ECO:0007669"/>
    <property type="project" value="UniProtKB-SubCell"/>
</dbReference>
<dbReference type="Proteomes" id="UP001152759">
    <property type="component" value="Chromosome 2"/>
</dbReference>
<gene>
    <name evidence="12" type="ORF">BEMITA_LOCUS3605</name>
</gene>
<dbReference type="KEGG" id="btab:109030488"/>
<sequence length="399" mass="47054">MRYLYGNLTFIVISVVFFTVYFTRFLDERTSSSSGADPGKQRKRILDQHDFPTSNKGSEAGQEIRTKERKDIFFLKTHKCGSSTVQNILMRYGLNEGLDFVLPERGNYLGSPTFFIPTMIGKSIRTPNRVYNIFTHHNRFNHTSTMKVMSRNSVYVTILRKPAELYESLYNYYNFEKRYHMNLTTFLENYSTVERFKRGGSKFGYNQMCFDLGLNEKQFDSNGKIKQWIHEIDRTFDLVLMTEYMEESLILLADLMKWPLKRVVFLKLNERKSTNKLALSAAQRKIVRKLNKCDTKLHDYFFKKFKQRIRSFGVERMNTKLREFIRLNDEFSRECDVKVAESKLSTVRYQTTNTLDSECVHAVSSELVFTSLLRNIQRQRVTKLRSLKNLMKNTNDKAA</sequence>
<dbReference type="PANTHER" id="PTHR14647:SF87">
    <property type="entry name" value="PUTATIVE-RELATED"/>
    <property type="match status" value="1"/>
</dbReference>
<organism evidence="12 13">
    <name type="scientific">Bemisia tabaci</name>
    <name type="common">Sweetpotato whitefly</name>
    <name type="synonym">Aleurodes tabaci</name>
    <dbReference type="NCBI Taxonomy" id="7038"/>
    <lineage>
        <taxon>Eukaryota</taxon>
        <taxon>Metazoa</taxon>
        <taxon>Ecdysozoa</taxon>
        <taxon>Arthropoda</taxon>
        <taxon>Hexapoda</taxon>
        <taxon>Insecta</taxon>
        <taxon>Pterygota</taxon>
        <taxon>Neoptera</taxon>
        <taxon>Paraneoptera</taxon>
        <taxon>Hemiptera</taxon>
        <taxon>Sternorrhyncha</taxon>
        <taxon>Aleyrodoidea</taxon>
        <taxon>Aleyrodidae</taxon>
        <taxon>Aleyrodinae</taxon>
        <taxon>Bemisia</taxon>
    </lineage>
</organism>
<evidence type="ECO:0000313" key="12">
    <source>
        <dbReference type="EMBL" id="CAH0384251.1"/>
    </source>
</evidence>
<evidence type="ECO:0000256" key="8">
    <source>
        <dbReference type="ARBA" id="ARBA00023136"/>
    </source>
</evidence>
<keyword evidence="13" id="KW-1185">Reference proteome</keyword>
<dbReference type="InterPro" id="IPR009729">
    <property type="entry name" value="Gal-3-0_sulfotransfrase"/>
</dbReference>
<dbReference type="GO" id="GO:0001733">
    <property type="term" value="F:galactosylceramide sulfotransferase activity"/>
    <property type="evidence" value="ECO:0007669"/>
    <property type="project" value="InterPro"/>
</dbReference>
<evidence type="ECO:0008006" key="14">
    <source>
        <dbReference type="Google" id="ProtNLM"/>
    </source>
</evidence>
<keyword evidence="7" id="KW-0333">Golgi apparatus</keyword>
<feature type="region of interest" description="Disordered" evidence="10">
    <location>
        <begin position="30"/>
        <end position="62"/>
    </location>
</feature>
<evidence type="ECO:0000256" key="7">
    <source>
        <dbReference type="ARBA" id="ARBA00023034"/>
    </source>
</evidence>
<evidence type="ECO:0000256" key="5">
    <source>
        <dbReference type="ARBA" id="ARBA00022968"/>
    </source>
</evidence>
<evidence type="ECO:0000256" key="11">
    <source>
        <dbReference type="SAM" id="Phobius"/>
    </source>
</evidence>
<evidence type="ECO:0000256" key="6">
    <source>
        <dbReference type="ARBA" id="ARBA00022989"/>
    </source>
</evidence>
<keyword evidence="9" id="KW-0325">Glycoprotein</keyword>
<evidence type="ECO:0000256" key="2">
    <source>
        <dbReference type="ARBA" id="ARBA00008124"/>
    </source>
</evidence>
<evidence type="ECO:0000256" key="1">
    <source>
        <dbReference type="ARBA" id="ARBA00004323"/>
    </source>
</evidence>